<dbReference type="RefSeq" id="XP_014154008.1">
    <property type="nucleotide sequence ID" value="XM_014298533.1"/>
</dbReference>
<dbReference type="InterPro" id="IPR011989">
    <property type="entry name" value="ARM-like"/>
</dbReference>
<evidence type="ECO:0000313" key="1">
    <source>
        <dbReference type="EMBL" id="KNC80106.1"/>
    </source>
</evidence>
<dbReference type="Proteomes" id="UP000054560">
    <property type="component" value="Unassembled WGS sequence"/>
</dbReference>
<dbReference type="InterPro" id="IPR016024">
    <property type="entry name" value="ARM-type_fold"/>
</dbReference>
<name>A0A0L0FU86_9EUKA</name>
<keyword evidence="2" id="KW-1185">Reference proteome</keyword>
<evidence type="ECO:0000313" key="2">
    <source>
        <dbReference type="Proteomes" id="UP000054560"/>
    </source>
</evidence>
<gene>
    <name evidence="1" type="ORF">SARC_07519</name>
</gene>
<dbReference type="SUPFAM" id="SSF48371">
    <property type="entry name" value="ARM repeat"/>
    <property type="match status" value="1"/>
</dbReference>
<organism evidence="1 2">
    <name type="scientific">Sphaeroforma arctica JP610</name>
    <dbReference type="NCBI Taxonomy" id="667725"/>
    <lineage>
        <taxon>Eukaryota</taxon>
        <taxon>Ichthyosporea</taxon>
        <taxon>Ichthyophonida</taxon>
        <taxon>Sphaeroforma</taxon>
    </lineage>
</organism>
<sequence>MLQGKCIQAVAHLSTVPENRYTVVAEGGLQILMDVVKLNHSDITHKDRLALTRIIANVCQEETLVQFVIDQGWLWYMVDWSRCGILDLEGEAYRALSNIHHGAERHFLHTRQPTTGNPGLLPYYFGIEGAETLASGAEKLAVVKDKLMKTATETAVQASERFPMLGAAYDRLQESKANGYGLFSMMATSASAPVEKRYSRNDWKYDDGVYVIQTHDGAHTHAPVFTHSRVNKREPARGIPGLNSLMDAQSLNTDTEDEDIEPMPSNEFDIVFLHGLLGGAFFTWRQQPSSIFHGDLDHAPGETLSWPR</sequence>
<dbReference type="AlphaFoldDB" id="A0A0L0FU86"/>
<dbReference type="Gene3D" id="1.25.10.10">
    <property type="entry name" value="Leucine-rich Repeat Variant"/>
    <property type="match status" value="1"/>
</dbReference>
<accession>A0A0L0FU86</accession>
<dbReference type="EMBL" id="KQ242199">
    <property type="protein sequence ID" value="KNC80106.1"/>
    <property type="molecule type" value="Genomic_DNA"/>
</dbReference>
<proteinExistence type="predicted"/>
<dbReference type="GeneID" id="25908023"/>
<reference evidence="1 2" key="1">
    <citation type="submission" date="2011-02" db="EMBL/GenBank/DDBJ databases">
        <title>The Genome Sequence of Sphaeroforma arctica JP610.</title>
        <authorList>
            <consortium name="The Broad Institute Genome Sequencing Platform"/>
            <person name="Russ C."/>
            <person name="Cuomo C."/>
            <person name="Young S.K."/>
            <person name="Zeng Q."/>
            <person name="Gargeya S."/>
            <person name="Alvarado L."/>
            <person name="Berlin A."/>
            <person name="Chapman S.B."/>
            <person name="Chen Z."/>
            <person name="Freedman E."/>
            <person name="Gellesch M."/>
            <person name="Goldberg J."/>
            <person name="Griggs A."/>
            <person name="Gujja S."/>
            <person name="Heilman E."/>
            <person name="Heiman D."/>
            <person name="Howarth C."/>
            <person name="Mehta T."/>
            <person name="Neiman D."/>
            <person name="Pearson M."/>
            <person name="Roberts A."/>
            <person name="Saif S."/>
            <person name="Shea T."/>
            <person name="Shenoy N."/>
            <person name="Sisk P."/>
            <person name="Stolte C."/>
            <person name="Sykes S."/>
            <person name="White J."/>
            <person name="Yandava C."/>
            <person name="Burger G."/>
            <person name="Gray M.W."/>
            <person name="Holland P.W.H."/>
            <person name="King N."/>
            <person name="Lang F.B.F."/>
            <person name="Roger A.J."/>
            <person name="Ruiz-Trillo I."/>
            <person name="Haas B."/>
            <person name="Nusbaum C."/>
            <person name="Birren B."/>
        </authorList>
    </citation>
    <scope>NUCLEOTIDE SEQUENCE [LARGE SCALE GENOMIC DNA]</scope>
    <source>
        <strain evidence="1 2">JP610</strain>
    </source>
</reference>
<protein>
    <submittedName>
        <fullName evidence="1">Uncharacterized protein</fullName>
    </submittedName>
</protein>
<dbReference type="OrthoDB" id="5086500at2759"/>